<dbReference type="InterPro" id="IPR020845">
    <property type="entry name" value="AMP-binding_CS"/>
</dbReference>
<dbReference type="SUPFAM" id="SSF53474">
    <property type="entry name" value="alpha/beta-Hydrolases"/>
    <property type="match status" value="1"/>
</dbReference>
<accession>A0A512DGA8</accession>
<dbReference type="PANTHER" id="PTHR43201">
    <property type="entry name" value="ACYL-COA SYNTHETASE"/>
    <property type="match status" value="1"/>
</dbReference>
<dbReference type="InterPro" id="IPR042099">
    <property type="entry name" value="ANL_N_sf"/>
</dbReference>
<evidence type="ECO:0000313" key="6">
    <source>
        <dbReference type="EMBL" id="GEO35534.1"/>
    </source>
</evidence>
<dbReference type="SUPFAM" id="SSF56801">
    <property type="entry name" value="Acetyl-CoA synthetase-like"/>
    <property type="match status" value="1"/>
</dbReference>
<evidence type="ECO:0000259" key="5">
    <source>
        <dbReference type="Pfam" id="PF00561"/>
    </source>
</evidence>
<dbReference type="PRINTS" id="PR00111">
    <property type="entry name" value="ABHYDROLASE"/>
</dbReference>
<sequence>MTPGPTPGPHAVTLPAQLPPPGLPGLDPGWSRLVEVPRPDRDGTSPAGPGAVDTWHLLDNAADVAGPVRGTLLCVHGNPTWSYLWRDLLRAGAAAGWRVVAVDQLGMGFSARTGRVHRLADRIADLGALTDTLGLTGAVVTVGHDWGGPVSLGWAVAHPELLAGVVLTNTAVYQPLDARTPAPLRLAMAPGVLGASTVTTPAFLETTLAIAHPPLARDVREAFRAPYRSAERRVAVGDFVADIPVDAAHPSRPALEDLAASVRRLRVPTLLLWGPRDPVFVERFLADLLDRLPHADVHRFEGAGHLLPEDADVASAVVAWLNDRLDERLDDRPAGPLDERPDDRSTGDPAGRAADGAAVGEPRDGTRDGTRDGDRDGHQAAPAYRPLWRVLEERAGDGGVALVEMAPAGRGPRSISWSLLARRVDELARGLHASGVRPGDRVSLLVPPGADLTATMYACLRLGAVVVVADAGLGLPGLSRAVRGARPDVVVGIPRALAAARALGWSSRRVLAGHLPPAARAALGVECDLVELAARGRAARATDPDPLPTPGPDDDAAILFTSGSTGPAKGVAYTHARMSAMARAVGAAYDLGPRSGLVAAFAPFALLGPAIGATCVSPDMDVTSPRTLTATALADAVAAIDAGVVFASPAALTSVVADAGSLDDTGRAALTGVRVFLSAGAPVPPELLEAAGRLMPNAEPHTPYGMTEVLPVTDISLAGIRAAGEGEGVCVGLPVAGARLAISALDDDGAATGPPAGTPGVTGEVLVSAPHVMERYDRLWLTHRAARRDAGWHRTGDVGHLDAEGRLWVEGRLAHVLTTPAGVLTPVGVERRVERLEGVGRAAAVGVGPRGVQQLVVVVETVPAARRPALADLELTERVRAAVDVPVAAVLVVDVLPTDVRHNSKVERTRLARWAERALTGGRIGRP</sequence>
<name>A0A512DGA8_9CELL</name>
<comment type="caution">
    <text evidence="6">The sequence shown here is derived from an EMBL/GenBank/DDBJ whole genome shotgun (WGS) entry which is preliminary data.</text>
</comment>
<dbReference type="InterPro" id="IPR000073">
    <property type="entry name" value="AB_hydrolase_1"/>
</dbReference>
<evidence type="ECO:0000259" key="4">
    <source>
        <dbReference type="Pfam" id="PF00501"/>
    </source>
</evidence>
<feature type="domain" description="AMP-dependent synthetase/ligase" evidence="4">
    <location>
        <begin position="410"/>
        <end position="776"/>
    </location>
</feature>
<dbReference type="PROSITE" id="PS00455">
    <property type="entry name" value="AMP_BINDING"/>
    <property type="match status" value="1"/>
</dbReference>
<keyword evidence="2" id="KW-0436">Ligase</keyword>
<dbReference type="InterPro" id="IPR029058">
    <property type="entry name" value="AB_hydrolase_fold"/>
</dbReference>
<evidence type="ECO:0000313" key="7">
    <source>
        <dbReference type="Proteomes" id="UP000321181"/>
    </source>
</evidence>
<evidence type="ECO:0000256" key="1">
    <source>
        <dbReference type="ARBA" id="ARBA00006432"/>
    </source>
</evidence>
<dbReference type="PANTHER" id="PTHR43201:SF5">
    <property type="entry name" value="MEDIUM-CHAIN ACYL-COA LIGASE ACSF2, MITOCHONDRIAL"/>
    <property type="match status" value="1"/>
</dbReference>
<dbReference type="PRINTS" id="PR00412">
    <property type="entry name" value="EPOXHYDRLASE"/>
</dbReference>
<dbReference type="InterPro" id="IPR000873">
    <property type="entry name" value="AMP-dep_synth/lig_dom"/>
</dbReference>
<protein>
    <submittedName>
        <fullName evidence="6">Acyl-CoA synthetase</fullName>
    </submittedName>
</protein>
<feature type="domain" description="AB hydrolase-1" evidence="5">
    <location>
        <begin position="71"/>
        <end position="310"/>
    </location>
</feature>
<proteinExistence type="inferred from homology"/>
<feature type="region of interest" description="Disordered" evidence="3">
    <location>
        <begin position="538"/>
        <end position="557"/>
    </location>
</feature>
<dbReference type="GO" id="GO:0031956">
    <property type="term" value="F:medium-chain fatty acid-CoA ligase activity"/>
    <property type="evidence" value="ECO:0007669"/>
    <property type="project" value="TreeGrafter"/>
</dbReference>
<comment type="similarity">
    <text evidence="1">Belongs to the ATP-dependent AMP-binding enzyme family.</text>
</comment>
<feature type="compositionally biased region" description="Basic and acidic residues" evidence="3">
    <location>
        <begin position="329"/>
        <end position="346"/>
    </location>
</feature>
<feature type="region of interest" description="Disordered" evidence="3">
    <location>
        <begin position="329"/>
        <end position="381"/>
    </location>
</feature>
<dbReference type="Gene3D" id="3.40.50.12780">
    <property type="entry name" value="N-terminal domain of ligase-like"/>
    <property type="match status" value="1"/>
</dbReference>
<dbReference type="GO" id="GO:0006631">
    <property type="term" value="P:fatty acid metabolic process"/>
    <property type="evidence" value="ECO:0007669"/>
    <property type="project" value="TreeGrafter"/>
</dbReference>
<dbReference type="Pfam" id="PF00501">
    <property type="entry name" value="AMP-binding"/>
    <property type="match status" value="1"/>
</dbReference>
<reference evidence="6 7" key="1">
    <citation type="submission" date="2019-07" db="EMBL/GenBank/DDBJ databases">
        <title>Whole genome shotgun sequence of Cellulomonas aerilata NBRC 106308.</title>
        <authorList>
            <person name="Hosoyama A."/>
            <person name="Uohara A."/>
            <person name="Ohji S."/>
            <person name="Ichikawa N."/>
        </authorList>
    </citation>
    <scope>NUCLEOTIDE SEQUENCE [LARGE SCALE GENOMIC DNA]</scope>
    <source>
        <strain evidence="6 7">NBRC 106308</strain>
    </source>
</reference>
<dbReference type="Gene3D" id="3.40.50.1820">
    <property type="entry name" value="alpha/beta hydrolase"/>
    <property type="match status" value="1"/>
</dbReference>
<dbReference type="Proteomes" id="UP000321181">
    <property type="component" value="Unassembled WGS sequence"/>
</dbReference>
<dbReference type="InterPro" id="IPR000639">
    <property type="entry name" value="Epox_hydrolase-like"/>
</dbReference>
<evidence type="ECO:0000256" key="3">
    <source>
        <dbReference type="SAM" id="MobiDB-lite"/>
    </source>
</evidence>
<dbReference type="AlphaFoldDB" id="A0A512DGA8"/>
<keyword evidence="7" id="KW-1185">Reference proteome</keyword>
<feature type="compositionally biased region" description="Low complexity" evidence="3">
    <location>
        <begin position="347"/>
        <end position="360"/>
    </location>
</feature>
<dbReference type="Pfam" id="PF00561">
    <property type="entry name" value="Abhydrolase_1"/>
    <property type="match status" value="1"/>
</dbReference>
<feature type="compositionally biased region" description="Basic and acidic residues" evidence="3">
    <location>
        <begin position="361"/>
        <end position="378"/>
    </location>
</feature>
<organism evidence="6 7">
    <name type="scientific">Cellulomonas aerilata</name>
    <dbReference type="NCBI Taxonomy" id="515326"/>
    <lineage>
        <taxon>Bacteria</taxon>
        <taxon>Bacillati</taxon>
        <taxon>Actinomycetota</taxon>
        <taxon>Actinomycetes</taxon>
        <taxon>Micrococcales</taxon>
        <taxon>Cellulomonadaceae</taxon>
        <taxon>Cellulomonas</taxon>
    </lineage>
</organism>
<gene>
    <name evidence="6" type="ORF">CAE01nite_32590</name>
</gene>
<dbReference type="EMBL" id="BJYY01000021">
    <property type="protein sequence ID" value="GEO35534.1"/>
    <property type="molecule type" value="Genomic_DNA"/>
</dbReference>
<evidence type="ECO:0000256" key="2">
    <source>
        <dbReference type="ARBA" id="ARBA00022598"/>
    </source>
</evidence>
<feature type="region of interest" description="Disordered" evidence="3">
    <location>
        <begin position="1"/>
        <end position="29"/>
    </location>
</feature>